<dbReference type="CDD" id="cd01392">
    <property type="entry name" value="HTH_LacI"/>
    <property type="match status" value="1"/>
</dbReference>
<dbReference type="AlphaFoldDB" id="A0A494TGL6"/>
<dbReference type="PROSITE" id="PS00356">
    <property type="entry name" value="HTH_LACI_1"/>
    <property type="match status" value="1"/>
</dbReference>
<reference evidence="6 7" key="1">
    <citation type="submission" date="2018-09" db="EMBL/GenBank/DDBJ databases">
        <title>Sphingomonas peninsula sp. nov., isolated from fildes peninsula, Antarctic soil.</title>
        <authorList>
            <person name="Yingchao G."/>
        </authorList>
    </citation>
    <scope>NUCLEOTIDE SEQUENCE [LARGE SCALE GENOMIC DNA]</scope>
    <source>
        <strain evidence="6 7">YZ-8</strain>
        <plasmid evidence="6 7">unnamed1</plasmid>
    </source>
</reference>
<evidence type="ECO:0000256" key="3">
    <source>
        <dbReference type="ARBA" id="ARBA00023163"/>
    </source>
</evidence>
<keyword evidence="2 6" id="KW-0238">DNA-binding</keyword>
<dbReference type="Gene3D" id="1.10.260.40">
    <property type="entry name" value="lambda repressor-like DNA-binding domains"/>
    <property type="match status" value="1"/>
</dbReference>
<dbReference type="PROSITE" id="PS50932">
    <property type="entry name" value="HTH_LACI_2"/>
    <property type="match status" value="1"/>
</dbReference>
<dbReference type="PANTHER" id="PTHR30146:SF153">
    <property type="entry name" value="LACTOSE OPERON REPRESSOR"/>
    <property type="match status" value="1"/>
</dbReference>
<geneLocation type="plasmid" evidence="6">
    <name>unnamed1</name>
</geneLocation>
<keyword evidence="3" id="KW-0804">Transcription</keyword>
<dbReference type="InterPro" id="IPR028082">
    <property type="entry name" value="Peripla_BP_I"/>
</dbReference>
<dbReference type="InterPro" id="IPR046335">
    <property type="entry name" value="LacI/GalR-like_sensor"/>
</dbReference>
<evidence type="ECO:0000256" key="4">
    <source>
        <dbReference type="SAM" id="MobiDB-lite"/>
    </source>
</evidence>
<sequence>MTSRTTISDVARAAGVSIKTVSRVLNKERYVRPDTREKVEAAVAALSFSPSLAARSLAGKRSFQIALIHDTHSPYYIHAIQEGVWARCREAGVRMLAQPVDIAAPTLIAEIAGLIDETHVDGIILSPPISDSLLVLHELERRRIPFVRISPGTNHTLTSSVFMDDVQAADDMTTHLIDLGHRVIGFIQGHPNHMASEQRLFGYRRALDRAGVPYEPGLVHAGAFDFASGVAAAHSLLSYPHRPTAIFASNDDMAAGVLAVAHGKGIAVPRELSVAGFDDTPLAQLVWPPLTTIRQPTRELGWAAAALLFEKRDELEHRSLPHELVARASTANPTQTSALRDLTTKPVSRK</sequence>
<dbReference type="OrthoDB" id="7185860at2"/>
<evidence type="ECO:0000256" key="2">
    <source>
        <dbReference type="ARBA" id="ARBA00023125"/>
    </source>
</evidence>
<protein>
    <submittedName>
        <fullName evidence="6">LacI family DNA-binding transcriptional regulator</fullName>
    </submittedName>
</protein>
<dbReference type="Proteomes" id="UP000276254">
    <property type="component" value="Plasmid unnamed1"/>
</dbReference>
<dbReference type="GO" id="GO:0003700">
    <property type="term" value="F:DNA-binding transcription factor activity"/>
    <property type="evidence" value="ECO:0007669"/>
    <property type="project" value="TreeGrafter"/>
</dbReference>
<keyword evidence="6" id="KW-0614">Plasmid</keyword>
<dbReference type="InterPro" id="IPR010982">
    <property type="entry name" value="Lambda_DNA-bd_dom_sf"/>
</dbReference>
<proteinExistence type="predicted"/>
<dbReference type="PANTHER" id="PTHR30146">
    <property type="entry name" value="LACI-RELATED TRANSCRIPTIONAL REPRESSOR"/>
    <property type="match status" value="1"/>
</dbReference>
<dbReference type="Pfam" id="PF13377">
    <property type="entry name" value="Peripla_BP_3"/>
    <property type="match status" value="1"/>
</dbReference>
<dbReference type="RefSeq" id="WP_121151144.1">
    <property type="nucleotide sequence ID" value="NZ_CP032828.1"/>
</dbReference>
<dbReference type="InterPro" id="IPR000843">
    <property type="entry name" value="HTH_LacI"/>
</dbReference>
<evidence type="ECO:0000259" key="5">
    <source>
        <dbReference type="PROSITE" id="PS50932"/>
    </source>
</evidence>
<dbReference type="GO" id="GO:0000976">
    <property type="term" value="F:transcription cis-regulatory region binding"/>
    <property type="evidence" value="ECO:0007669"/>
    <property type="project" value="TreeGrafter"/>
</dbReference>
<dbReference type="KEGG" id="spha:D3Y57_02815"/>
<gene>
    <name evidence="6" type="ORF">D3Y57_02815</name>
</gene>
<dbReference type="SUPFAM" id="SSF47413">
    <property type="entry name" value="lambda repressor-like DNA-binding domains"/>
    <property type="match status" value="1"/>
</dbReference>
<evidence type="ECO:0000313" key="7">
    <source>
        <dbReference type="Proteomes" id="UP000276254"/>
    </source>
</evidence>
<dbReference type="Gene3D" id="3.40.50.2300">
    <property type="match status" value="2"/>
</dbReference>
<accession>A0A494TGL6</accession>
<dbReference type="Pfam" id="PF00356">
    <property type="entry name" value="LacI"/>
    <property type="match status" value="1"/>
</dbReference>
<feature type="region of interest" description="Disordered" evidence="4">
    <location>
        <begin position="326"/>
        <end position="350"/>
    </location>
</feature>
<feature type="compositionally biased region" description="Polar residues" evidence="4">
    <location>
        <begin position="329"/>
        <end position="338"/>
    </location>
</feature>
<keyword evidence="1" id="KW-0805">Transcription regulation</keyword>
<organism evidence="6 7">
    <name type="scientific">Sphingomonas paeninsulae</name>
    <dbReference type="NCBI Taxonomy" id="2319844"/>
    <lineage>
        <taxon>Bacteria</taxon>
        <taxon>Pseudomonadati</taxon>
        <taxon>Pseudomonadota</taxon>
        <taxon>Alphaproteobacteria</taxon>
        <taxon>Sphingomonadales</taxon>
        <taxon>Sphingomonadaceae</taxon>
        <taxon>Sphingomonas</taxon>
    </lineage>
</organism>
<dbReference type="PRINTS" id="PR00036">
    <property type="entry name" value="HTHLACI"/>
</dbReference>
<feature type="domain" description="HTH lacI-type" evidence="5">
    <location>
        <begin position="5"/>
        <end position="59"/>
    </location>
</feature>
<dbReference type="SUPFAM" id="SSF53822">
    <property type="entry name" value="Periplasmic binding protein-like I"/>
    <property type="match status" value="1"/>
</dbReference>
<evidence type="ECO:0000313" key="6">
    <source>
        <dbReference type="EMBL" id="AYJ84996.1"/>
    </source>
</evidence>
<dbReference type="CDD" id="cd01545">
    <property type="entry name" value="PBP1_SalR"/>
    <property type="match status" value="1"/>
</dbReference>
<dbReference type="SMART" id="SM00354">
    <property type="entry name" value="HTH_LACI"/>
    <property type="match status" value="1"/>
</dbReference>
<evidence type="ECO:0000256" key="1">
    <source>
        <dbReference type="ARBA" id="ARBA00023015"/>
    </source>
</evidence>
<dbReference type="EMBL" id="CP032828">
    <property type="protein sequence ID" value="AYJ84996.1"/>
    <property type="molecule type" value="Genomic_DNA"/>
</dbReference>
<keyword evidence="7" id="KW-1185">Reference proteome</keyword>
<name>A0A494TGL6_SPHPE</name>